<dbReference type="Pfam" id="PF04116">
    <property type="entry name" value="FA_hydroxylase"/>
    <property type="match status" value="1"/>
</dbReference>
<evidence type="ECO:0000259" key="15">
    <source>
        <dbReference type="Pfam" id="PF04116"/>
    </source>
</evidence>
<keyword evidence="17" id="KW-1185">Reference proteome</keyword>
<keyword evidence="9 14" id="KW-1133">Transmembrane helix</keyword>
<dbReference type="AlphaFoldDB" id="A0A0P6Y2V8"/>
<keyword evidence="3" id="KW-0444">Lipid biosynthesis</keyword>
<evidence type="ECO:0000313" key="16">
    <source>
        <dbReference type="EMBL" id="KPL83480.1"/>
    </source>
</evidence>
<evidence type="ECO:0000256" key="9">
    <source>
        <dbReference type="ARBA" id="ARBA00022989"/>
    </source>
</evidence>
<evidence type="ECO:0000256" key="10">
    <source>
        <dbReference type="ARBA" id="ARBA00023002"/>
    </source>
</evidence>
<feature type="transmembrane region" description="Helical" evidence="14">
    <location>
        <begin position="144"/>
        <end position="162"/>
    </location>
</feature>
<evidence type="ECO:0000313" key="17">
    <source>
        <dbReference type="Proteomes" id="UP000050501"/>
    </source>
</evidence>
<sequence length="211" mass="24762">MANHFPTDHSDVPIRLFQSNFLEFFTHISPIAVLILWVPVALFALLYDVLRAAAPNWAILPAAFLIGLFLWTFAEYTLHRFLFHYPPKTPRQEKIFFLFHGVHHAQPQCKTRLVMPPVLSIPLAALFYGLFYLVVAVWLHAPLWVGPLFSGYITGYLLYDMIHYATHHFAMRSGYWKFIKRYHMQHHYKTPNQRYGVSSPLWDMVFGTRPE</sequence>
<reference evidence="16 17" key="1">
    <citation type="submission" date="2015-07" db="EMBL/GenBank/DDBJ databases">
        <title>Genome sequence of Levilinea saccharolytica DSM 16555.</title>
        <authorList>
            <person name="Hemp J."/>
            <person name="Ward L.M."/>
            <person name="Pace L.A."/>
            <person name="Fischer W.W."/>
        </authorList>
    </citation>
    <scope>NUCLEOTIDE SEQUENCE [LARGE SCALE GENOMIC DNA]</scope>
    <source>
        <strain evidence="16 17">KIBI-1</strain>
    </source>
</reference>
<dbReference type="EMBL" id="LGCM01000031">
    <property type="protein sequence ID" value="KPL83480.1"/>
    <property type="molecule type" value="Genomic_DNA"/>
</dbReference>
<name>A0A0P6Y2V8_9CHLR</name>
<dbReference type="Proteomes" id="UP000050501">
    <property type="component" value="Unassembled WGS sequence"/>
</dbReference>
<dbReference type="GO" id="GO:0080132">
    <property type="term" value="F:fatty acid 2-hydroxylase activity"/>
    <property type="evidence" value="ECO:0007669"/>
    <property type="project" value="InterPro"/>
</dbReference>
<dbReference type="GO" id="GO:0016020">
    <property type="term" value="C:membrane"/>
    <property type="evidence" value="ECO:0007669"/>
    <property type="project" value="InterPro"/>
</dbReference>
<comment type="subcellular location">
    <subcellularLocation>
        <location evidence="2">Endoplasmic reticulum membrane</location>
        <topology evidence="2">Multi-pass membrane protein</topology>
    </subcellularLocation>
</comment>
<evidence type="ECO:0000256" key="3">
    <source>
        <dbReference type="ARBA" id="ARBA00022516"/>
    </source>
</evidence>
<keyword evidence="12 14" id="KW-0472">Membrane</keyword>
<feature type="transmembrane region" description="Helical" evidence="14">
    <location>
        <begin position="118"/>
        <end position="138"/>
    </location>
</feature>
<evidence type="ECO:0000256" key="13">
    <source>
        <dbReference type="ARBA" id="ARBA00023160"/>
    </source>
</evidence>
<evidence type="ECO:0000256" key="14">
    <source>
        <dbReference type="SAM" id="Phobius"/>
    </source>
</evidence>
<evidence type="ECO:0000256" key="12">
    <source>
        <dbReference type="ARBA" id="ARBA00023136"/>
    </source>
</evidence>
<keyword evidence="10" id="KW-0560">Oxidoreductase</keyword>
<keyword evidence="7" id="KW-0276">Fatty acid metabolism</keyword>
<proteinExistence type="predicted"/>
<comment type="caution">
    <text evidence="16">The sequence shown here is derived from an EMBL/GenBank/DDBJ whole genome shotgun (WGS) entry which is preliminary data.</text>
</comment>
<dbReference type="InterPro" id="IPR014430">
    <property type="entry name" value="Scs7"/>
</dbReference>
<dbReference type="PANTHER" id="PTHR12863">
    <property type="entry name" value="FATTY ACID HYDROXYLASE"/>
    <property type="match status" value="1"/>
</dbReference>
<accession>A0A0P6Y2V8</accession>
<evidence type="ECO:0000256" key="2">
    <source>
        <dbReference type="ARBA" id="ARBA00004477"/>
    </source>
</evidence>
<dbReference type="PANTHER" id="PTHR12863:SF1">
    <property type="entry name" value="FATTY ACID 2-HYDROXYLASE"/>
    <property type="match status" value="1"/>
</dbReference>
<protein>
    <recommendedName>
        <fullName evidence="15">Fatty acid hydroxylase domain-containing protein</fullName>
    </recommendedName>
</protein>
<keyword evidence="13" id="KW-0275">Fatty acid biosynthesis</keyword>
<evidence type="ECO:0000256" key="8">
    <source>
        <dbReference type="ARBA" id="ARBA00022833"/>
    </source>
</evidence>
<organism evidence="16 17">
    <name type="scientific">Levilinea saccharolytica</name>
    <dbReference type="NCBI Taxonomy" id="229921"/>
    <lineage>
        <taxon>Bacteria</taxon>
        <taxon>Bacillati</taxon>
        <taxon>Chloroflexota</taxon>
        <taxon>Anaerolineae</taxon>
        <taxon>Anaerolineales</taxon>
        <taxon>Anaerolineaceae</taxon>
        <taxon>Levilinea</taxon>
    </lineage>
</organism>
<dbReference type="InterPro" id="IPR006694">
    <property type="entry name" value="Fatty_acid_hydroxylase"/>
</dbReference>
<dbReference type="OrthoDB" id="9784228at2"/>
<feature type="transmembrane region" description="Helical" evidence="14">
    <location>
        <begin position="24"/>
        <end position="46"/>
    </location>
</feature>
<evidence type="ECO:0000256" key="5">
    <source>
        <dbReference type="ARBA" id="ARBA00022723"/>
    </source>
</evidence>
<evidence type="ECO:0000256" key="1">
    <source>
        <dbReference type="ARBA" id="ARBA00001947"/>
    </source>
</evidence>
<keyword evidence="4 14" id="KW-0812">Transmembrane</keyword>
<dbReference type="GO" id="GO:0006633">
    <property type="term" value="P:fatty acid biosynthetic process"/>
    <property type="evidence" value="ECO:0007669"/>
    <property type="project" value="UniProtKB-KW"/>
</dbReference>
<feature type="transmembrane region" description="Helical" evidence="14">
    <location>
        <begin position="58"/>
        <end position="78"/>
    </location>
</feature>
<comment type="cofactor">
    <cofactor evidence="1">
        <name>Zn(2+)</name>
        <dbReference type="ChEBI" id="CHEBI:29105"/>
    </cofactor>
</comment>
<keyword evidence="8" id="KW-0862">Zinc</keyword>
<evidence type="ECO:0000256" key="6">
    <source>
        <dbReference type="ARBA" id="ARBA00022824"/>
    </source>
</evidence>
<gene>
    <name evidence="16" type="ORF">ADN01_08215</name>
</gene>
<dbReference type="STRING" id="229921.ADN01_08215"/>
<dbReference type="RefSeq" id="WP_062418637.1">
    <property type="nucleotide sequence ID" value="NZ_DF967974.1"/>
</dbReference>
<keyword evidence="5" id="KW-0479">Metal-binding</keyword>
<feature type="domain" description="Fatty acid hydroxylase" evidence="15">
    <location>
        <begin position="64"/>
        <end position="208"/>
    </location>
</feature>
<keyword evidence="11" id="KW-0443">Lipid metabolism</keyword>
<evidence type="ECO:0000256" key="7">
    <source>
        <dbReference type="ARBA" id="ARBA00022832"/>
    </source>
</evidence>
<evidence type="ECO:0000256" key="4">
    <source>
        <dbReference type="ARBA" id="ARBA00022692"/>
    </source>
</evidence>
<dbReference type="GO" id="GO:0005506">
    <property type="term" value="F:iron ion binding"/>
    <property type="evidence" value="ECO:0007669"/>
    <property type="project" value="InterPro"/>
</dbReference>
<keyword evidence="6" id="KW-0256">Endoplasmic reticulum</keyword>
<evidence type="ECO:0000256" key="11">
    <source>
        <dbReference type="ARBA" id="ARBA00023098"/>
    </source>
</evidence>